<protein>
    <submittedName>
        <fullName evidence="1">Uncharacterized protein</fullName>
    </submittedName>
</protein>
<dbReference type="AlphaFoldDB" id="A0A8T3BNV2"/>
<organism evidence="1 2">
    <name type="scientific">Dendrobium nobile</name>
    <name type="common">Orchid</name>
    <dbReference type="NCBI Taxonomy" id="94219"/>
    <lineage>
        <taxon>Eukaryota</taxon>
        <taxon>Viridiplantae</taxon>
        <taxon>Streptophyta</taxon>
        <taxon>Embryophyta</taxon>
        <taxon>Tracheophyta</taxon>
        <taxon>Spermatophyta</taxon>
        <taxon>Magnoliopsida</taxon>
        <taxon>Liliopsida</taxon>
        <taxon>Asparagales</taxon>
        <taxon>Orchidaceae</taxon>
        <taxon>Epidendroideae</taxon>
        <taxon>Malaxideae</taxon>
        <taxon>Dendrobiinae</taxon>
        <taxon>Dendrobium</taxon>
    </lineage>
</organism>
<gene>
    <name evidence="1" type="ORF">KFK09_008780</name>
</gene>
<dbReference type="EMBL" id="JAGYWB010000007">
    <property type="protein sequence ID" value="KAI0516108.1"/>
    <property type="molecule type" value="Genomic_DNA"/>
</dbReference>
<keyword evidence="2" id="KW-1185">Reference proteome</keyword>
<evidence type="ECO:0000313" key="1">
    <source>
        <dbReference type="EMBL" id="KAI0516108.1"/>
    </source>
</evidence>
<proteinExistence type="predicted"/>
<dbReference type="Proteomes" id="UP000829196">
    <property type="component" value="Unassembled WGS sequence"/>
</dbReference>
<sequence length="70" mass="8432">MKFYLADLCAADNDDHLLFFFWMALVATKEDWKWDFERLFFFSESQQIHPSSPSIRFQTIIPSPAEFLFF</sequence>
<evidence type="ECO:0000313" key="2">
    <source>
        <dbReference type="Proteomes" id="UP000829196"/>
    </source>
</evidence>
<comment type="caution">
    <text evidence="1">The sequence shown here is derived from an EMBL/GenBank/DDBJ whole genome shotgun (WGS) entry which is preliminary data.</text>
</comment>
<name>A0A8T3BNV2_DENNO</name>
<accession>A0A8T3BNV2</accession>
<reference evidence="1" key="1">
    <citation type="journal article" date="2022" name="Front. Genet.">
        <title>Chromosome-Scale Assembly of the Dendrobium nobile Genome Provides Insights Into the Molecular Mechanism of the Biosynthesis of the Medicinal Active Ingredient of Dendrobium.</title>
        <authorList>
            <person name="Xu Q."/>
            <person name="Niu S.-C."/>
            <person name="Li K.-L."/>
            <person name="Zheng P.-J."/>
            <person name="Zhang X.-J."/>
            <person name="Jia Y."/>
            <person name="Liu Y."/>
            <person name="Niu Y.-X."/>
            <person name="Yu L.-H."/>
            <person name="Chen D.-F."/>
            <person name="Zhang G.-Q."/>
        </authorList>
    </citation>
    <scope>NUCLEOTIDE SEQUENCE</scope>
    <source>
        <tissue evidence="1">Leaf</tissue>
    </source>
</reference>